<evidence type="ECO:0000313" key="2">
    <source>
        <dbReference type="Proteomes" id="UP000316759"/>
    </source>
</evidence>
<accession>A0A504YA37</accession>
<sequence>MEAISCNDIRNYRPKNYNRIDSQTNSSCTLTNYHHNCTVRQQR</sequence>
<evidence type="ECO:0000313" key="1">
    <source>
        <dbReference type="EMBL" id="TPP58442.1"/>
    </source>
</evidence>
<dbReference type="Proteomes" id="UP000316759">
    <property type="component" value="Unassembled WGS sequence"/>
</dbReference>
<protein>
    <submittedName>
        <fullName evidence="1">Uncharacterized protein</fullName>
    </submittedName>
</protein>
<organism evidence="1 2">
    <name type="scientific">Fasciola gigantica</name>
    <name type="common">Giant liver fluke</name>
    <dbReference type="NCBI Taxonomy" id="46835"/>
    <lineage>
        <taxon>Eukaryota</taxon>
        <taxon>Metazoa</taxon>
        <taxon>Spiralia</taxon>
        <taxon>Lophotrochozoa</taxon>
        <taxon>Platyhelminthes</taxon>
        <taxon>Trematoda</taxon>
        <taxon>Digenea</taxon>
        <taxon>Plagiorchiida</taxon>
        <taxon>Echinostomata</taxon>
        <taxon>Echinostomatoidea</taxon>
        <taxon>Fasciolidae</taxon>
        <taxon>Fasciola</taxon>
    </lineage>
</organism>
<proteinExistence type="predicted"/>
<gene>
    <name evidence="1" type="ORF">FGIG_10519</name>
</gene>
<dbReference type="EMBL" id="SUNJ01012011">
    <property type="protein sequence ID" value="TPP58442.1"/>
    <property type="molecule type" value="Genomic_DNA"/>
</dbReference>
<comment type="caution">
    <text evidence="1">The sequence shown here is derived from an EMBL/GenBank/DDBJ whole genome shotgun (WGS) entry which is preliminary data.</text>
</comment>
<reference evidence="1 2" key="1">
    <citation type="submission" date="2019-04" db="EMBL/GenBank/DDBJ databases">
        <title>Annotation for the trematode Fasciola gigantica.</title>
        <authorList>
            <person name="Choi Y.-J."/>
        </authorList>
    </citation>
    <scope>NUCLEOTIDE SEQUENCE [LARGE SCALE GENOMIC DNA]</scope>
    <source>
        <strain evidence="1">Uganda_cow_1</strain>
    </source>
</reference>
<keyword evidence="2" id="KW-1185">Reference proteome</keyword>
<dbReference type="AlphaFoldDB" id="A0A504YA37"/>
<name>A0A504YA37_FASGI</name>